<feature type="compositionally biased region" description="Polar residues" evidence="1">
    <location>
        <begin position="16"/>
        <end position="26"/>
    </location>
</feature>
<reference evidence="2" key="1">
    <citation type="submission" date="2020-02" db="EMBL/GenBank/DDBJ databases">
        <authorList>
            <person name="Meier V. D."/>
        </authorList>
    </citation>
    <scope>NUCLEOTIDE SEQUENCE</scope>
    <source>
        <strain evidence="2">AVDCRST_MAG66</strain>
    </source>
</reference>
<organism evidence="2">
    <name type="scientific">uncultured Pseudonocardia sp</name>
    <dbReference type="NCBI Taxonomy" id="211455"/>
    <lineage>
        <taxon>Bacteria</taxon>
        <taxon>Bacillati</taxon>
        <taxon>Actinomycetota</taxon>
        <taxon>Actinomycetes</taxon>
        <taxon>Pseudonocardiales</taxon>
        <taxon>Pseudonocardiaceae</taxon>
        <taxon>Pseudonocardia</taxon>
        <taxon>environmental samples</taxon>
    </lineage>
</organism>
<gene>
    <name evidence="2" type="ORF">AVDCRST_MAG66-4300</name>
</gene>
<name>A0A6J4QII7_9PSEU</name>
<evidence type="ECO:0000256" key="1">
    <source>
        <dbReference type="SAM" id="MobiDB-lite"/>
    </source>
</evidence>
<protein>
    <submittedName>
        <fullName evidence="2">Uncharacterized protein</fullName>
    </submittedName>
</protein>
<feature type="region of interest" description="Disordered" evidence="1">
    <location>
        <begin position="14"/>
        <end position="33"/>
    </location>
</feature>
<proteinExistence type="predicted"/>
<dbReference type="EMBL" id="CADCUS010000580">
    <property type="protein sequence ID" value="CAA9444452.1"/>
    <property type="molecule type" value="Genomic_DNA"/>
</dbReference>
<accession>A0A6J4QII7</accession>
<sequence>MLIFPCPVRIPERAARTSSSPVTQQRPPVGRRGAAHCVDPVVAGRGSSRWRGVLETVAIRRIDVSVRWPLWPERAEARSSRPRGTC</sequence>
<dbReference type="AlphaFoldDB" id="A0A6J4QII7"/>
<evidence type="ECO:0000313" key="2">
    <source>
        <dbReference type="EMBL" id="CAA9444452.1"/>
    </source>
</evidence>